<organism evidence="6 7">
    <name type="scientific">Trametes coccinea (strain BRFM310)</name>
    <name type="common">Pycnoporus coccineus</name>
    <dbReference type="NCBI Taxonomy" id="1353009"/>
    <lineage>
        <taxon>Eukaryota</taxon>
        <taxon>Fungi</taxon>
        <taxon>Dikarya</taxon>
        <taxon>Basidiomycota</taxon>
        <taxon>Agaricomycotina</taxon>
        <taxon>Agaricomycetes</taxon>
        <taxon>Polyporales</taxon>
        <taxon>Polyporaceae</taxon>
        <taxon>Trametes</taxon>
    </lineage>
</organism>
<dbReference type="EMBL" id="KZ084151">
    <property type="protein sequence ID" value="OSC97429.1"/>
    <property type="molecule type" value="Genomic_DNA"/>
</dbReference>
<keyword evidence="3" id="KW-0732">Signal</keyword>
<feature type="signal peptide" evidence="3">
    <location>
        <begin position="1"/>
        <end position="23"/>
    </location>
</feature>
<accession>A0A1Y2I8K4</accession>
<evidence type="ECO:0000256" key="2">
    <source>
        <dbReference type="ARBA" id="ARBA00022801"/>
    </source>
</evidence>
<dbReference type="PANTHER" id="PTHR43248">
    <property type="entry name" value="2-SUCCINYL-6-HYDROXY-2,4-CYCLOHEXADIENE-1-CARBOXYLATE SYNTHASE"/>
    <property type="match status" value="1"/>
</dbReference>
<name>A0A1Y2I8K4_TRAC3</name>
<comment type="similarity">
    <text evidence="1">Belongs to the peptidase S33 family.</text>
</comment>
<dbReference type="Pfam" id="PF08386">
    <property type="entry name" value="Abhydrolase_4"/>
    <property type="match status" value="1"/>
</dbReference>
<feature type="domain" description="AB hydrolase-1" evidence="4">
    <location>
        <begin position="101"/>
        <end position="257"/>
    </location>
</feature>
<dbReference type="InterPro" id="IPR013595">
    <property type="entry name" value="Pept_S33_TAP-like_C"/>
</dbReference>
<evidence type="ECO:0000313" key="6">
    <source>
        <dbReference type="EMBL" id="OSC97429.1"/>
    </source>
</evidence>
<dbReference type="Pfam" id="PF00561">
    <property type="entry name" value="Abhydrolase_1"/>
    <property type="match status" value="1"/>
</dbReference>
<dbReference type="Proteomes" id="UP000193067">
    <property type="component" value="Unassembled WGS sequence"/>
</dbReference>
<dbReference type="OrthoDB" id="425534at2759"/>
<dbReference type="STRING" id="1353009.A0A1Y2I8K4"/>
<evidence type="ECO:0000256" key="3">
    <source>
        <dbReference type="SAM" id="SignalP"/>
    </source>
</evidence>
<gene>
    <name evidence="6" type="ORF">PYCCODRAFT_1377144</name>
</gene>
<dbReference type="SUPFAM" id="SSF53474">
    <property type="entry name" value="alpha/beta-Hydrolases"/>
    <property type="match status" value="1"/>
</dbReference>
<evidence type="ECO:0000256" key="1">
    <source>
        <dbReference type="ARBA" id="ARBA00010088"/>
    </source>
</evidence>
<feature type="domain" description="Peptidase S33 tripeptidyl aminopeptidase-like C-terminal" evidence="5">
    <location>
        <begin position="431"/>
        <end position="530"/>
    </location>
</feature>
<keyword evidence="2 6" id="KW-0378">Hydrolase</keyword>
<dbReference type="AlphaFoldDB" id="A0A1Y2I8K4"/>
<proteinExistence type="inferred from homology"/>
<evidence type="ECO:0000259" key="4">
    <source>
        <dbReference type="Pfam" id="PF00561"/>
    </source>
</evidence>
<keyword evidence="7" id="KW-1185">Reference proteome</keyword>
<sequence>MSRRARIIASLVGALTLLGLHLSGDILQPRSASHARDITLEPEFDWYALEPSERIQWTPCFSGQKCARLLLPLDYGTPDGPTTAIALRMIPASSKEEYKGTILINPGGPGGSGTDLVARAGQNISRIVGDSFDILGFDPRGIGASTPVASCFETDSQRKLWALQEGHRLLNVTDDTLAIRLAREKAVAQRCDEKIGGERGIGRFMSTPDVAKDMLEIVQQLGQEKLQYWGFSYGSILGQYFSAIYPDKVGRVIIDGVYDAHNYRAALWNTNLADVDTVMDSFFHFCHEAGPDKCSLWKPSAKEIRTSYFDLLHAVETEPIPVPLANPPLLITRKVLQSQLFRASYKPLLAFGIVADTIRAIEQRNQSALIELAPKIVDPVECKCTIPEPWRSDTEAFNAIACGDGDQHPYDPDTYAAYYKDLAAQSQLVAPLWGIHYLQCAEWRIRPKWRWTGPLEAKNTSHPLLLISPRYDPVCPLTDAKAVHERFGGSGLLVQNSYGHCSLSAPSLCTAKHVRAYMVNGTIPEAGTVCDPDELPFIGSVRDIRTMSAEDAELLEAVKGLSDVVPMFGAL</sequence>
<dbReference type="InterPro" id="IPR029058">
    <property type="entry name" value="AB_hydrolase_fold"/>
</dbReference>
<reference evidence="6 7" key="1">
    <citation type="journal article" date="2015" name="Biotechnol. Biofuels">
        <title>Enhanced degradation of softwood versus hardwood by the white-rot fungus Pycnoporus coccineus.</title>
        <authorList>
            <person name="Couturier M."/>
            <person name="Navarro D."/>
            <person name="Chevret D."/>
            <person name="Henrissat B."/>
            <person name="Piumi F."/>
            <person name="Ruiz-Duenas F.J."/>
            <person name="Martinez A.T."/>
            <person name="Grigoriev I.V."/>
            <person name="Riley R."/>
            <person name="Lipzen A."/>
            <person name="Berrin J.G."/>
            <person name="Master E.R."/>
            <person name="Rosso M.N."/>
        </authorList>
    </citation>
    <scope>NUCLEOTIDE SEQUENCE [LARGE SCALE GENOMIC DNA]</scope>
    <source>
        <strain evidence="6 7">BRFM310</strain>
    </source>
</reference>
<dbReference type="GO" id="GO:0016787">
    <property type="term" value="F:hydrolase activity"/>
    <property type="evidence" value="ECO:0007669"/>
    <property type="project" value="UniProtKB-KW"/>
</dbReference>
<evidence type="ECO:0000313" key="7">
    <source>
        <dbReference type="Proteomes" id="UP000193067"/>
    </source>
</evidence>
<dbReference type="InterPro" id="IPR051601">
    <property type="entry name" value="Serine_prot/Carboxylest_S33"/>
</dbReference>
<evidence type="ECO:0000259" key="5">
    <source>
        <dbReference type="Pfam" id="PF08386"/>
    </source>
</evidence>
<dbReference type="PANTHER" id="PTHR43248:SF25">
    <property type="entry name" value="AB HYDROLASE-1 DOMAIN-CONTAINING PROTEIN-RELATED"/>
    <property type="match status" value="1"/>
</dbReference>
<dbReference type="InterPro" id="IPR000073">
    <property type="entry name" value="AB_hydrolase_1"/>
</dbReference>
<protein>
    <submittedName>
        <fullName evidence="6">Alpha/beta-hydrolase</fullName>
    </submittedName>
</protein>
<dbReference type="Gene3D" id="3.40.50.1820">
    <property type="entry name" value="alpha/beta hydrolase"/>
    <property type="match status" value="1"/>
</dbReference>
<feature type="chain" id="PRO_5010993266" evidence="3">
    <location>
        <begin position="24"/>
        <end position="571"/>
    </location>
</feature>